<dbReference type="InterPro" id="IPR050109">
    <property type="entry name" value="HTH-type_TetR-like_transc_reg"/>
</dbReference>
<dbReference type="SUPFAM" id="SSF48498">
    <property type="entry name" value="Tetracyclin repressor-like, C-terminal domain"/>
    <property type="match status" value="1"/>
</dbReference>
<dbReference type="SUPFAM" id="SSF46689">
    <property type="entry name" value="Homeodomain-like"/>
    <property type="match status" value="1"/>
</dbReference>
<keyword evidence="1 2" id="KW-0238">DNA-binding</keyword>
<organism evidence="4 5">
    <name type="scientific">Pelotomaculum isophthalicicum JI</name>
    <dbReference type="NCBI Taxonomy" id="947010"/>
    <lineage>
        <taxon>Bacteria</taxon>
        <taxon>Bacillati</taxon>
        <taxon>Bacillota</taxon>
        <taxon>Clostridia</taxon>
        <taxon>Eubacteriales</taxon>
        <taxon>Desulfotomaculaceae</taxon>
        <taxon>Pelotomaculum</taxon>
    </lineage>
</organism>
<dbReference type="PRINTS" id="PR00455">
    <property type="entry name" value="HTHTETR"/>
</dbReference>
<dbReference type="PANTHER" id="PTHR30328:SF54">
    <property type="entry name" value="HTH-TYPE TRANSCRIPTIONAL REPRESSOR SCO4008"/>
    <property type="match status" value="1"/>
</dbReference>
<dbReference type="RefSeq" id="WP_277445099.1">
    <property type="nucleotide sequence ID" value="NZ_JAKOAV010000036.1"/>
</dbReference>
<gene>
    <name evidence="4" type="ORF">L7E55_14815</name>
</gene>
<dbReference type="AlphaFoldDB" id="A0A9X4H080"/>
<proteinExistence type="predicted"/>
<dbReference type="InterPro" id="IPR009057">
    <property type="entry name" value="Homeodomain-like_sf"/>
</dbReference>
<dbReference type="Proteomes" id="UP001154312">
    <property type="component" value="Unassembled WGS sequence"/>
</dbReference>
<dbReference type="InterPro" id="IPR036271">
    <property type="entry name" value="Tet_transcr_reg_TetR-rel_C_sf"/>
</dbReference>
<dbReference type="EMBL" id="JAKOAV010000036">
    <property type="protein sequence ID" value="MDF9409607.1"/>
    <property type="molecule type" value="Genomic_DNA"/>
</dbReference>
<evidence type="ECO:0000256" key="1">
    <source>
        <dbReference type="ARBA" id="ARBA00023125"/>
    </source>
</evidence>
<name>A0A9X4H080_9FIRM</name>
<feature type="DNA-binding region" description="H-T-H motif" evidence="2">
    <location>
        <begin position="28"/>
        <end position="47"/>
    </location>
</feature>
<sequence length="203" mass="23743">MPLQVYDKEKILDACLAVFARHGYKNASAVMLAEAAGVSKALIFHHFKSKKELYLCVLDRCIEKARVKLGIDVLSEYRDFFEAIDKYSPIKLDYLKKNPDVYKVAREAFYATPDELKAAIEEKYGELIAGKNVVWERLFKKVPLKEGVDRWQAFELIMIILDHFENIFLSEVKDEKDVDETYSQHFLDKMNNFLNMIRYGIER</sequence>
<reference evidence="4" key="1">
    <citation type="submission" date="2022-02" db="EMBL/GenBank/DDBJ databases">
        <authorList>
            <person name="Leng L."/>
        </authorList>
    </citation>
    <scope>NUCLEOTIDE SEQUENCE</scope>
    <source>
        <strain evidence="4">JI</strain>
    </source>
</reference>
<accession>A0A9X4H080</accession>
<comment type="caution">
    <text evidence="4">The sequence shown here is derived from an EMBL/GenBank/DDBJ whole genome shotgun (WGS) entry which is preliminary data.</text>
</comment>
<keyword evidence="5" id="KW-1185">Reference proteome</keyword>
<feature type="domain" description="HTH tetR-type" evidence="3">
    <location>
        <begin position="5"/>
        <end position="65"/>
    </location>
</feature>
<evidence type="ECO:0000313" key="4">
    <source>
        <dbReference type="EMBL" id="MDF9409607.1"/>
    </source>
</evidence>
<dbReference type="InterPro" id="IPR001647">
    <property type="entry name" value="HTH_TetR"/>
</dbReference>
<dbReference type="Pfam" id="PF00440">
    <property type="entry name" value="TetR_N"/>
    <property type="match status" value="1"/>
</dbReference>
<evidence type="ECO:0000313" key="5">
    <source>
        <dbReference type="Proteomes" id="UP001154312"/>
    </source>
</evidence>
<evidence type="ECO:0000259" key="3">
    <source>
        <dbReference type="PROSITE" id="PS50977"/>
    </source>
</evidence>
<dbReference type="PROSITE" id="PS50977">
    <property type="entry name" value="HTH_TETR_2"/>
    <property type="match status" value="1"/>
</dbReference>
<dbReference type="InterPro" id="IPR023772">
    <property type="entry name" value="DNA-bd_HTH_TetR-type_CS"/>
</dbReference>
<dbReference type="PANTHER" id="PTHR30328">
    <property type="entry name" value="TRANSCRIPTIONAL REPRESSOR"/>
    <property type="match status" value="1"/>
</dbReference>
<dbReference type="GO" id="GO:0003677">
    <property type="term" value="F:DNA binding"/>
    <property type="evidence" value="ECO:0007669"/>
    <property type="project" value="UniProtKB-UniRule"/>
</dbReference>
<dbReference type="Gene3D" id="1.10.10.60">
    <property type="entry name" value="Homeodomain-like"/>
    <property type="match status" value="1"/>
</dbReference>
<dbReference type="Gene3D" id="1.10.357.10">
    <property type="entry name" value="Tetracycline Repressor, domain 2"/>
    <property type="match status" value="1"/>
</dbReference>
<dbReference type="GO" id="GO:0006355">
    <property type="term" value="P:regulation of DNA-templated transcription"/>
    <property type="evidence" value="ECO:0007669"/>
    <property type="project" value="UniProtKB-ARBA"/>
</dbReference>
<protein>
    <submittedName>
        <fullName evidence="4">TetR/AcrR family transcriptional regulator</fullName>
    </submittedName>
</protein>
<evidence type="ECO:0000256" key="2">
    <source>
        <dbReference type="PROSITE-ProRule" id="PRU00335"/>
    </source>
</evidence>
<dbReference type="PROSITE" id="PS01081">
    <property type="entry name" value="HTH_TETR_1"/>
    <property type="match status" value="1"/>
</dbReference>